<evidence type="ECO:0000313" key="2">
    <source>
        <dbReference type="Proteomes" id="UP000257109"/>
    </source>
</evidence>
<reference evidence="1" key="1">
    <citation type="submission" date="2018-05" db="EMBL/GenBank/DDBJ databases">
        <title>Draft genome of Mucuna pruriens seed.</title>
        <authorList>
            <person name="Nnadi N.E."/>
            <person name="Vos R."/>
            <person name="Hasami M.H."/>
            <person name="Devisetty U.K."/>
            <person name="Aguiy J.C."/>
        </authorList>
    </citation>
    <scope>NUCLEOTIDE SEQUENCE [LARGE SCALE GENOMIC DNA]</scope>
    <source>
        <strain evidence="1">JCA_2017</strain>
    </source>
</reference>
<dbReference type="InterPro" id="IPR043502">
    <property type="entry name" value="DNA/RNA_pol_sf"/>
</dbReference>
<feature type="non-terminal residue" evidence="1">
    <location>
        <position position="1"/>
    </location>
</feature>
<dbReference type="OrthoDB" id="1909920at2759"/>
<evidence type="ECO:0000313" key="1">
    <source>
        <dbReference type="EMBL" id="RDX89810.1"/>
    </source>
</evidence>
<evidence type="ECO:0008006" key="3">
    <source>
        <dbReference type="Google" id="ProtNLM"/>
    </source>
</evidence>
<accession>A0A371GH34</accession>
<dbReference type="AlphaFoldDB" id="A0A371GH34"/>
<gene>
    <name evidence="1" type="ORF">CR513_28421</name>
</gene>
<keyword evidence="2" id="KW-1185">Reference proteome</keyword>
<dbReference type="SUPFAM" id="SSF56672">
    <property type="entry name" value="DNA/RNA polymerases"/>
    <property type="match status" value="1"/>
</dbReference>
<proteinExistence type="predicted"/>
<dbReference type="EMBL" id="QJKJ01005565">
    <property type="protein sequence ID" value="RDX89810.1"/>
    <property type="molecule type" value="Genomic_DNA"/>
</dbReference>
<sequence>MLGWVTRFRSPKLTNQGPKIWVIIYNDRPNNVVRSFHGLASFYRNFVKDFSTLAPPLNEIITKKYGFLVRGASRESFPSVEGKTYRSPNSCIAKLFKIF</sequence>
<comment type="caution">
    <text evidence="1">The sequence shown here is derived from an EMBL/GenBank/DDBJ whole genome shotgun (WGS) entry which is preliminary data.</text>
</comment>
<protein>
    <recommendedName>
        <fullName evidence="3">Mitochondrial protein</fullName>
    </recommendedName>
</protein>
<dbReference type="InterPro" id="IPR043128">
    <property type="entry name" value="Rev_trsase/Diguanyl_cyclase"/>
</dbReference>
<name>A0A371GH34_MUCPR</name>
<dbReference type="Proteomes" id="UP000257109">
    <property type="component" value="Unassembled WGS sequence"/>
</dbReference>
<organism evidence="1 2">
    <name type="scientific">Mucuna pruriens</name>
    <name type="common">Velvet bean</name>
    <name type="synonym">Dolichos pruriens</name>
    <dbReference type="NCBI Taxonomy" id="157652"/>
    <lineage>
        <taxon>Eukaryota</taxon>
        <taxon>Viridiplantae</taxon>
        <taxon>Streptophyta</taxon>
        <taxon>Embryophyta</taxon>
        <taxon>Tracheophyta</taxon>
        <taxon>Spermatophyta</taxon>
        <taxon>Magnoliopsida</taxon>
        <taxon>eudicotyledons</taxon>
        <taxon>Gunneridae</taxon>
        <taxon>Pentapetalae</taxon>
        <taxon>rosids</taxon>
        <taxon>fabids</taxon>
        <taxon>Fabales</taxon>
        <taxon>Fabaceae</taxon>
        <taxon>Papilionoideae</taxon>
        <taxon>50 kb inversion clade</taxon>
        <taxon>NPAAA clade</taxon>
        <taxon>indigoferoid/millettioid clade</taxon>
        <taxon>Phaseoleae</taxon>
        <taxon>Mucuna</taxon>
    </lineage>
</organism>
<dbReference type="Gene3D" id="3.30.70.270">
    <property type="match status" value="1"/>
</dbReference>